<dbReference type="CDD" id="cd00078">
    <property type="entry name" value="HECTc"/>
    <property type="match status" value="1"/>
</dbReference>
<dbReference type="AlphaFoldDB" id="A0A671VSK9"/>
<feature type="region of interest" description="Disordered" evidence="13">
    <location>
        <begin position="167"/>
        <end position="207"/>
    </location>
</feature>
<dbReference type="FunFam" id="2.20.70.10:FF:000055">
    <property type="entry name" value="E3 ubiquitin-protein ligase NEDD4-like isoform X1"/>
    <property type="match status" value="1"/>
</dbReference>
<dbReference type="InterPro" id="IPR001202">
    <property type="entry name" value="WW_dom"/>
</dbReference>
<dbReference type="GO" id="GO:0019871">
    <property type="term" value="F:sodium channel inhibitor activity"/>
    <property type="evidence" value="ECO:0007669"/>
    <property type="project" value="TreeGrafter"/>
</dbReference>
<keyword evidence="5" id="KW-0963">Cytoplasm</keyword>
<feature type="domain" description="WW" evidence="15">
    <location>
        <begin position="399"/>
        <end position="432"/>
    </location>
</feature>
<dbReference type="PROSITE" id="PS01159">
    <property type="entry name" value="WW_DOMAIN_1"/>
    <property type="match status" value="4"/>
</dbReference>
<dbReference type="Gene3D" id="3.30.2160.10">
    <property type="entry name" value="Hect, E3 ligase catalytic domain"/>
    <property type="match status" value="1"/>
</dbReference>
<keyword evidence="18" id="KW-1185">Reference proteome</keyword>
<feature type="domain" description="HECT" evidence="16">
    <location>
        <begin position="681"/>
        <end position="1015"/>
    </location>
</feature>
<evidence type="ECO:0000256" key="7">
    <source>
        <dbReference type="ARBA" id="ARBA00022679"/>
    </source>
</evidence>
<proteinExistence type="predicted"/>
<dbReference type="CDD" id="cd00201">
    <property type="entry name" value="WW"/>
    <property type="match status" value="4"/>
</dbReference>
<evidence type="ECO:0000313" key="18">
    <source>
        <dbReference type="Proteomes" id="UP000472265"/>
    </source>
</evidence>
<dbReference type="PRINTS" id="PR00360">
    <property type="entry name" value="C2DOMAIN"/>
</dbReference>
<dbReference type="OMA" id="YSELCNE"/>
<dbReference type="CDD" id="cd04033">
    <property type="entry name" value="C2_NEDD4_NEDD4L"/>
    <property type="match status" value="1"/>
</dbReference>
<dbReference type="Ensembl" id="ENSSAUT00010031522.1">
    <property type="protein sequence ID" value="ENSSAUP00010029903.1"/>
    <property type="gene ID" value="ENSSAUG00010011411.1"/>
</dbReference>
<keyword evidence="9 12" id="KW-0833">Ubl conjugation pathway</keyword>
<dbReference type="UniPathway" id="UPA00143"/>
<evidence type="ECO:0000256" key="2">
    <source>
        <dbReference type="ARBA" id="ARBA00004496"/>
    </source>
</evidence>
<dbReference type="GO" id="GO:0061630">
    <property type="term" value="F:ubiquitin protein ligase activity"/>
    <property type="evidence" value="ECO:0007669"/>
    <property type="project" value="UniProtKB-EC"/>
</dbReference>
<dbReference type="PROSITE" id="PS50020">
    <property type="entry name" value="WW_DOMAIN_2"/>
    <property type="match status" value="4"/>
</dbReference>
<evidence type="ECO:0000313" key="17">
    <source>
        <dbReference type="Ensembl" id="ENSSAUP00010029903.1"/>
    </source>
</evidence>
<dbReference type="Pfam" id="PF00632">
    <property type="entry name" value="HECT"/>
    <property type="match status" value="1"/>
</dbReference>
<dbReference type="Proteomes" id="UP000472265">
    <property type="component" value="Chromosome 12"/>
</dbReference>
<dbReference type="FunFam" id="3.30.2160.10:FF:000001">
    <property type="entry name" value="E3 ubiquitin-protein ligase NEDD4-like"/>
    <property type="match status" value="1"/>
</dbReference>
<dbReference type="InterPro" id="IPR000569">
    <property type="entry name" value="HECT_dom"/>
</dbReference>
<dbReference type="FunFam" id="2.60.40.150:FF:000047">
    <property type="entry name" value="Putative E3 ubiquitin-protein ligase NEDD4-like"/>
    <property type="match status" value="1"/>
</dbReference>
<dbReference type="GO" id="GO:0051049">
    <property type="term" value="P:regulation of transport"/>
    <property type="evidence" value="ECO:0007669"/>
    <property type="project" value="UniProtKB-ARBA"/>
</dbReference>
<feature type="region of interest" description="Disordered" evidence="13">
    <location>
        <begin position="287"/>
        <end position="411"/>
    </location>
</feature>
<dbReference type="Pfam" id="PF00168">
    <property type="entry name" value="C2"/>
    <property type="match status" value="1"/>
</dbReference>
<dbReference type="InterPro" id="IPR036020">
    <property type="entry name" value="WW_dom_sf"/>
</dbReference>
<dbReference type="FunFam" id="3.90.1750.10:FF:000001">
    <property type="entry name" value="E3 ubiquitin-protein ligase NEDD4-like"/>
    <property type="match status" value="1"/>
</dbReference>
<evidence type="ECO:0000256" key="11">
    <source>
        <dbReference type="PIRSR" id="PIRSR001569-1"/>
    </source>
</evidence>
<dbReference type="EC" id="2.3.2.26" evidence="4"/>
<evidence type="ECO:0000259" key="15">
    <source>
        <dbReference type="PROSITE" id="PS50020"/>
    </source>
</evidence>
<dbReference type="Gene3D" id="2.60.40.150">
    <property type="entry name" value="C2 domain"/>
    <property type="match status" value="1"/>
</dbReference>
<dbReference type="FunFam" id="3.30.2410.10:FF:000001">
    <property type="entry name" value="E3 ubiquitin-protein ligase NEDD4-like"/>
    <property type="match status" value="1"/>
</dbReference>
<feature type="region of interest" description="Disordered" evidence="13">
    <location>
        <begin position="443"/>
        <end position="533"/>
    </location>
</feature>
<evidence type="ECO:0000256" key="12">
    <source>
        <dbReference type="PROSITE-ProRule" id="PRU00104"/>
    </source>
</evidence>
<keyword evidence="6" id="KW-0597">Phosphoprotein</keyword>
<dbReference type="Gene3D" id="3.90.1750.10">
    <property type="entry name" value="Hect, E3 ligase catalytic domains"/>
    <property type="match status" value="1"/>
</dbReference>
<evidence type="ECO:0000259" key="16">
    <source>
        <dbReference type="PROSITE" id="PS50237"/>
    </source>
</evidence>
<dbReference type="FunFam" id="2.20.70.10:FF:000006">
    <property type="entry name" value="E3 ubiquitin-protein ligase NEDD4-like protein"/>
    <property type="match status" value="1"/>
</dbReference>
<dbReference type="GO" id="GO:0006511">
    <property type="term" value="P:ubiquitin-dependent protein catabolic process"/>
    <property type="evidence" value="ECO:0007669"/>
    <property type="project" value="InterPro"/>
</dbReference>
<feature type="domain" description="WW" evidence="15">
    <location>
        <begin position="200"/>
        <end position="233"/>
    </location>
</feature>
<reference evidence="17" key="3">
    <citation type="submission" date="2025-09" db="UniProtKB">
        <authorList>
            <consortium name="Ensembl"/>
        </authorList>
    </citation>
    <scope>IDENTIFICATION</scope>
</reference>
<dbReference type="InterPro" id="IPR024928">
    <property type="entry name" value="E3_ub_ligase_SMURF1"/>
</dbReference>
<feature type="compositionally biased region" description="Low complexity" evidence="13">
    <location>
        <begin position="482"/>
        <end position="494"/>
    </location>
</feature>
<keyword evidence="7" id="KW-0808">Transferase</keyword>
<evidence type="ECO:0000256" key="10">
    <source>
        <dbReference type="ARBA" id="ARBA00022843"/>
    </source>
</evidence>
<dbReference type="SUPFAM" id="SSF56204">
    <property type="entry name" value="Hect, E3 ligase catalytic domain"/>
    <property type="match status" value="1"/>
</dbReference>
<dbReference type="SUPFAM" id="SSF49562">
    <property type="entry name" value="C2 domain (Calcium/lipid-binding domain, CaLB)"/>
    <property type="match status" value="1"/>
</dbReference>
<comment type="catalytic activity">
    <reaction evidence="1">
        <text>S-ubiquitinyl-[E2 ubiquitin-conjugating enzyme]-L-cysteine + [acceptor protein]-L-lysine = [E2 ubiquitin-conjugating enzyme]-L-cysteine + N(6)-ubiquitinyl-[acceptor protein]-L-lysine.</text>
        <dbReference type="EC" id="2.3.2.26"/>
    </reaction>
</comment>
<organism evidence="17 18">
    <name type="scientific">Sparus aurata</name>
    <name type="common">Gilthead sea bream</name>
    <dbReference type="NCBI Taxonomy" id="8175"/>
    <lineage>
        <taxon>Eukaryota</taxon>
        <taxon>Metazoa</taxon>
        <taxon>Chordata</taxon>
        <taxon>Craniata</taxon>
        <taxon>Vertebrata</taxon>
        <taxon>Euteleostomi</taxon>
        <taxon>Actinopterygii</taxon>
        <taxon>Neopterygii</taxon>
        <taxon>Teleostei</taxon>
        <taxon>Neoteleostei</taxon>
        <taxon>Acanthomorphata</taxon>
        <taxon>Eupercaria</taxon>
        <taxon>Spariformes</taxon>
        <taxon>Sparidae</taxon>
        <taxon>Sparus</taxon>
    </lineage>
</organism>
<keyword evidence="10" id="KW-0832">Ubl conjugation</keyword>
<dbReference type="Gene3D" id="2.20.70.10">
    <property type="match status" value="3"/>
</dbReference>
<dbReference type="SMART" id="SM00119">
    <property type="entry name" value="HECTc"/>
    <property type="match status" value="1"/>
</dbReference>
<dbReference type="InterPro" id="IPR035892">
    <property type="entry name" value="C2_domain_sf"/>
</dbReference>
<evidence type="ECO:0000256" key="13">
    <source>
        <dbReference type="SAM" id="MobiDB-lite"/>
    </source>
</evidence>
<evidence type="ECO:0000259" key="14">
    <source>
        <dbReference type="PROSITE" id="PS50004"/>
    </source>
</evidence>
<dbReference type="GO" id="GO:0005737">
    <property type="term" value="C:cytoplasm"/>
    <property type="evidence" value="ECO:0007669"/>
    <property type="project" value="UniProtKB-SubCell"/>
</dbReference>
<dbReference type="GO" id="GO:0016567">
    <property type="term" value="P:protein ubiquitination"/>
    <property type="evidence" value="ECO:0007669"/>
    <property type="project" value="UniProtKB-UniPathway"/>
</dbReference>
<dbReference type="InterPro" id="IPR035983">
    <property type="entry name" value="Hect_E3_ubiquitin_ligase"/>
</dbReference>
<dbReference type="InterPro" id="IPR050409">
    <property type="entry name" value="E3_ubiq-protein_ligase"/>
</dbReference>
<dbReference type="SMART" id="SM00456">
    <property type="entry name" value="WW"/>
    <property type="match status" value="4"/>
</dbReference>
<reference evidence="17" key="2">
    <citation type="submission" date="2025-08" db="UniProtKB">
        <authorList>
            <consortium name="Ensembl"/>
        </authorList>
    </citation>
    <scope>IDENTIFICATION</scope>
</reference>
<evidence type="ECO:0000256" key="8">
    <source>
        <dbReference type="ARBA" id="ARBA00022737"/>
    </source>
</evidence>
<comment type="subcellular location">
    <subcellularLocation>
        <location evidence="2">Cytoplasm</location>
    </subcellularLocation>
</comment>
<dbReference type="Gene3D" id="3.30.2410.10">
    <property type="entry name" value="Hect, E3 ligase catalytic domain"/>
    <property type="match status" value="1"/>
</dbReference>
<dbReference type="PANTHER" id="PTHR11254">
    <property type="entry name" value="HECT DOMAIN UBIQUITIN-PROTEIN LIGASE"/>
    <property type="match status" value="1"/>
</dbReference>
<reference evidence="17" key="1">
    <citation type="submission" date="2021-04" db="EMBL/GenBank/DDBJ databases">
        <authorList>
            <consortium name="Wellcome Sanger Institute Data Sharing"/>
        </authorList>
    </citation>
    <scope>NUCLEOTIDE SEQUENCE [LARGE SCALE GENOMIC DNA]</scope>
</reference>
<dbReference type="InterPro" id="IPR000008">
    <property type="entry name" value="C2_dom"/>
</dbReference>
<dbReference type="FunFam" id="2.20.70.10:FF:000008">
    <property type="entry name" value="E3 ubiquitin-protein ligase NEDD4-like protein"/>
    <property type="match status" value="1"/>
</dbReference>
<evidence type="ECO:0000256" key="1">
    <source>
        <dbReference type="ARBA" id="ARBA00000885"/>
    </source>
</evidence>
<feature type="compositionally biased region" description="Low complexity" evidence="13">
    <location>
        <begin position="443"/>
        <end position="468"/>
    </location>
</feature>
<dbReference type="PROSITE" id="PS50237">
    <property type="entry name" value="HECT"/>
    <property type="match status" value="1"/>
</dbReference>
<evidence type="ECO:0000256" key="9">
    <source>
        <dbReference type="ARBA" id="ARBA00022786"/>
    </source>
</evidence>
<dbReference type="GO" id="GO:0048814">
    <property type="term" value="P:regulation of dendrite morphogenesis"/>
    <property type="evidence" value="ECO:0007669"/>
    <property type="project" value="TreeGrafter"/>
</dbReference>
<comment type="pathway">
    <text evidence="3">Protein modification; protein ubiquitination.</text>
</comment>
<keyword evidence="8" id="KW-0677">Repeat</keyword>
<sequence>MAATYEPIYGLSEDEHETRVLRVKVIAGIDLAKKDIIGASDPYVKLSLYVADENKELALVQTKTIKKTLNPKWNEEFYFRVCPQNHRLLFEVFDENRLASSKNGLFHLAQTRDDFLGQVDVPLSHLPTEDPAMERPYTFKDFLLRPRSHKSRVKGYLRLKMAYLPKQGGPEEEAGEMREEAEGWDESADSGSQRPQQLLPPLPPGWEEKVDNLGRTYYVNHNNRSTQWKRPSNMDVISETESDNQQRQIHQEAHRVFRSRRHISEDLENEHLEPRDLDNSWELITEEDPNDSQSLPGPSSALTPQHPPATPVTQEFSEDLNLRLSLTPDTNGEVPGPSSALGQLSNRLRSSSMTDGVSDQAQAPPLMQSSQRRRTRAQTVSGGEESMSPTATAYALTTPGLPPGWEERKDGKGRTYYVNHNSRTTTWTRPIVQLTEDGASTSAAAAAASGGASAQAPASTPSSSSTASNNHLHEPQVRRPRSLSSPTVTLSTPLEGANNIQVRRAVKDTFSNPQSPQPSPYSSPKSQHKTQQSFLPPGWEMRIAPNGRPFFIDHNSRATTWEDPRLKYPVHMRNKNSMEPGDLGPLPHLPEEPGWEERIHSDGRTFYIDHNTKNTQWEDPRLQSPAITGPAVPYSREFKQKYDYFRKKLKKPADIPNRFEMKLHRNNIFEESYRRIMSLKRPDVLKARLWIEFESEKGLDYGGVAREWFFLLSKEMFNPYYGLFEYSATDNYTLQINPNSGLCNEDHLSYFKFIGRVAGMAVFHGKLLDGFFIRPFYKMMLGKQISLKDMESVDSEYYNSLKWILENDPTELDLRFCIDEDNFGQTYQVDLKPSGSDMVVTNDNKKEYIDLVIQWRFVNRVQKQMNAFLEGFTELILIDLIKIFDENELELLMCGLGDVDVNDWRQHTVYKNGYCPNHPVIQWFWKVVLLMDAEKRIRLLQFVTGTSRVPMNGFAELYGSNGPQLFTIEQWGTPDKLPRAHTCFNRLDLPTYDSFEDLREKLLMAVENAQGFEGVD</sequence>
<dbReference type="GeneTree" id="ENSGT00940000156873"/>
<dbReference type="FunFam" id="3.90.1750.10:FF:000026">
    <property type="entry name" value="E3 ubiquitin-protein ligase HACE1"/>
    <property type="match status" value="1"/>
</dbReference>
<feature type="compositionally biased region" description="Polar residues" evidence="13">
    <location>
        <begin position="340"/>
        <end position="361"/>
    </location>
</feature>
<evidence type="ECO:0000256" key="6">
    <source>
        <dbReference type="ARBA" id="ARBA00022553"/>
    </source>
</evidence>
<evidence type="ECO:0000256" key="5">
    <source>
        <dbReference type="ARBA" id="ARBA00022490"/>
    </source>
</evidence>
<evidence type="ECO:0000256" key="3">
    <source>
        <dbReference type="ARBA" id="ARBA00004906"/>
    </source>
</evidence>
<feature type="domain" description="WW" evidence="15">
    <location>
        <begin position="589"/>
        <end position="622"/>
    </location>
</feature>
<evidence type="ECO:0000256" key="4">
    <source>
        <dbReference type="ARBA" id="ARBA00012485"/>
    </source>
</evidence>
<feature type="domain" description="C2" evidence="14">
    <location>
        <begin position="3"/>
        <end position="137"/>
    </location>
</feature>
<dbReference type="SMART" id="SM00239">
    <property type="entry name" value="C2"/>
    <property type="match status" value="1"/>
</dbReference>
<feature type="compositionally biased region" description="Polar residues" evidence="13">
    <location>
        <begin position="291"/>
        <end position="303"/>
    </location>
</feature>
<gene>
    <name evidence="17" type="primary">NEDD4L</name>
    <name evidence="17" type="synonym">nedd4l</name>
</gene>
<feature type="active site" description="Glycyl thioester intermediate" evidence="11 12">
    <location>
        <position position="983"/>
    </location>
</feature>
<dbReference type="PIRSF" id="PIRSF001569">
    <property type="entry name" value="E3_ub_ligase_SMURF1"/>
    <property type="match status" value="1"/>
</dbReference>
<accession>A0A671VSK9</accession>
<dbReference type="SUPFAM" id="SSF51045">
    <property type="entry name" value="WW domain"/>
    <property type="match status" value="4"/>
</dbReference>
<name>A0A671VSK9_SPAAU</name>
<dbReference type="PANTHER" id="PTHR11254:SF441">
    <property type="entry name" value="HECT-TYPE E3 UBIQUITIN TRANSFERASE"/>
    <property type="match status" value="1"/>
</dbReference>
<dbReference type="Pfam" id="PF00397">
    <property type="entry name" value="WW"/>
    <property type="match status" value="4"/>
</dbReference>
<protein>
    <recommendedName>
        <fullName evidence="4">HECT-type E3 ubiquitin transferase</fullName>
        <ecNumber evidence="4">2.3.2.26</ecNumber>
    </recommendedName>
</protein>
<feature type="domain" description="WW" evidence="15">
    <location>
        <begin position="533"/>
        <end position="566"/>
    </location>
</feature>
<dbReference type="PROSITE" id="PS50004">
    <property type="entry name" value="C2"/>
    <property type="match status" value="1"/>
</dbReference>